<keyword evidence="4" id="KW-0472">Membrane</keyword>
<dbReference type="PROSITE" id="PS00041">
    <property type="entry name" value="HTH_ARAC_FAMILY_1"/>
    <property type="match status" value="1"/>
</dbReference>
<keyword evidence="2" id="KW-0238">DNA-binding</keyword>
<gene>
    <name evidence="6" type="ORF">E1757_03385</name>
</gene>
<reference evidence="6 7" key="1">
    <citation type="submission" date="2019-03" db="EMBL/GenBank/DDBJ databases">
        <title>This is whole genome sequence of Paenibacillus sp MS74 strain.</title>
        <authorList>
            <person name="Trinh H.N."/>
        </authorList>
    </citation>
    <scope>NUCLEOTIDE SEQUENCE [LARGE SCALE GENOMIC DNA]</scope>
    <source>
        <strain evidence="6 7">MS74</strain>
    </source>
</reference>
<dbReference type="InterPro" id="IPR041522">
    <property type="entry name" value="CdaR_GGDEF"/>
</dbReference>
<dbReference type="RefSeq" id="WP_133225391.1">
    <property type="nucleotide sequence ID" value="NZ_SMRT01000001.1"/>
</dbReference>
<name>A0A4R5KX99_9BACL</name>
<evidence type="ECO:0000256" key="3">
    <source>
        <dbReference type="ARBA" id="ARBA00023163"/>
    </source>
</evidence>
<dbReference type="GO" id="GO:0043565">
    <property type="term" value="F:sequence-specific DNA binding"/>
    <property type="evidence" value="ECO:0007669"/>
    <property type="project" value="InterPro"/>
</dbReference>
<dbReference type="InterPro" id="IPR009057">
    <property type="entry name" value="Homeodomain-like_sf"/>
</dbReference>
<dbReference type="PANTHER" id="PTHR43280:SF2">
    <property type="entry name" value="HTH-TYPE TRANSCRIPTIONAL REGULATOR EXSA"/>
    <property type="match status" value="1"/>
</dbReference>
<keyword evidence="3" id="KW-0804">Transcription</keyword>
<evidence type="ECO:0000313" key="6">
    <source>
        <dbReference type="EMBL" id="TDG00680.1"/>
    </source>
</evidence>
<feature type="domain" description="HTH araC/xylS-type" evidence="5">
    <location>
        <begin position="677"/>
        <end position="774"/>
    </location>
</feature>
<evidence type="ECO:0000256" key="1">
    <source>
        <dbReference type="ARBA" id="ARBA00023015"/>
    </source>
</evidence>
<dbReference type="PROSITE" id="PS01124">
    <property type="entry name" value="HTH_ARAC_FAMILY_2"/>
    <property type="match status" value="1"/>
</dbReference>
<dbReference type="Pfam" id="PF12833">
    <property type="entry name" value="HTH_18"/>
    <property type="match status" value="1"/>
</dbReference>
<dbReference type="PANTHER" id="PTHR43280">
    <property type="entry name" value="ARAC-FAMILY TRANSCRIPTIONAL REGULATOR"/>
    <property type="match status" value="1"/>
</dbReference>
<feature type="transmembrane region" description="Helical" evidence="4">
    <location>
        <begin position="305"/>
        <end position="327"/>
    </location>
</feature>
<dbReference type="SMART" id="SM00342">
    <property type="entry name" value="HTH_ARAC"/>
    <property type="match status" value="1"/>
</dbReference>
<evidence type="ECO:0000313" key="7">
    <source>
        <dbReference type="Proteomes" id="UP000295636"/>
    </source>
</evidence>
<keyword evidence="7" id="KW-1185">Reference proteome</keyword>
<sequence>MASQIGRKLRNFFIGKHAAQGKYLHRLIWISCISICIPILLAGIIYYQFSMDRVRQQFLDENKSTLVMMKDRAERIMQNIEQESLQLSLDPRINDFFAGRMEDAPLIWHQQLLQEITLVKNANSFIDEIYFYNNEEDLLLTNRYGAIDKDSYKHKDEIDQLMKLASGSQWLFLPAGKKEGYITFARKLPVVGSGKSGVLVFEIETSLISSFLQADTTILTKGSEMVLISYPDLFKLDAKEKGGFMKRLENLEGLQTLRTADSTIGSFYETGPDGRPAQFTYVKSMFGRTYVTVTPEQMLAGRIQWIRVVTFSAVLFFILLGILLTYFNTKRVYSPIGKLIQHSRQLGEGRIQSKADEFAYISACLDFLSSEAEKLGGYMEKVQPTLRERCLQQLVNGEYVRSELLIQECESFGIDIHSTYCVIVVEVENAFKEQRFFPKDKPIVAFAVSNVMQELLQKNELLSGYIFANHGKGVALLQWDNDAGPVRLSQAVRSFAESVNESLMSYLSFKAAIGIGRSYSHIADVPVSFREAELALQYRIYEEAEPVMYIEDLENRSGKQASFRYPREQENSIVDALAKGELEQARQSLVQFTESIRPSQSYNFIYQSYHVLLSAIITSLEKQGGSILDLLEYNLFGQLETKQTSREIFDWFNDNLFPLYHKLTEEYRSSAGQSAVLQISKYIREHSTEDLSLVQCAEMIGMSPSYLSRLFKKEMGVNFLEFVVECKVEEAKRLLLETDMNVSDIAAAIGYSERNLNRIFQRHTRMNPSIFRAEHR</sequence>
<dbReference type="InterPro" id="IPR018060">
    <property type="entry name" value="HTH_AraC"/>
</dbReference>
<evidence type="ECO:0000259" key="5">
    <source>
        <dbReference type="PROSITE" id="PS01124"/>
    </source>
</evidence>
<comment type="caution">
    <text evidence="6">The sequence shown here is derived from an EMBL/GenBank/DDBJ whole genome shotgun (WGS) entry which is preliminary data.</text>
</comment>
<evidence type="ECO:0000256" key="4">
    <source>
        <dbReference type="SAM" id="Phobius"/>
    </source>
</evidence>
<protein>
    <submittedName>
        <fullName evidence="6">AraC family transcriptional regulator</fullName>
    </submittedName>
</protein>
<dbReference type="Pfam" id="PF17853">
    <property type="entry name" value="GGDEF_2"/>
    <property type="match status" value="1"/>
</dbReference>
<keyword evidence="1" id="KW-0805">Transcription regulation</keyword>
<dbReference type="InterPro" id="IPR018062">
    <property type="entry name" value="HTH_AraC-typ_CS"/>
</dbReference>
<dbReference type="AlphaFoldDB" id="A0A4R5KX99"/>
<keyword evidence="4" id="KW-1133">Transmembrane helix</keyword>
<dbReference type="Gene3D" id="1.10.10.60">
    <property type="entry name" value="Homeodomain-like"/>
    <property type="match status" value="2"/>
</dbReference>
<feature type="transmembrane region" description="Helical" evidence="4">
    <location>
        <begin position="27"/>
        <end position="47"/>
    </location>
</feature>
<organism evidence="6 7">
    <name type="scientific">Paenibacillus piri</name>
    <dbReference type="NCBI Taxonomy" id="2547395"/>
    <lineage>
        <taxon>Bacteria</taxon>
        <taxon>Bacillati</taxon>
        <taxon>Bacillota</taxon>
        <taxon>Bacilli</taxon>
        <taxon>Bacillales</taxon>
        <taxon>Paenibacillaceae</taxon>
        <taxon>Paenibacillus</taxon>
    </lineage>
</organism>
<evidence type="ECO:0000256" key="2">
    <source>
        <dbReference type="ARBA" id="ARBA00023125"/>
    </source>
</evidence>
<dbReference type="GO" id="GO:0003700">
    <property type="term" value="F:DNA-binding transcription factor activity"/>
    <property type="evidence" value="ECO:0007669"/>
    <property type="project" value="InterPro"/>
</dbReference>
<dbReference type="OrthoDB" id="1975037at2"/>
<dbReference type="SUPFAM" id="SSF46689">
    <property type="entry name" value="Homeodomain-like"/>
    <property type="match status" value="2"/>
</dbReference>
<dbReference type="Proteomes" id="UP000295636">
    <property type="component" value="Unassembled WGS sequence"/>
</dbReference>
<accession>A0A4R5KX99</accession>
<dbReference type="EMBL" id="SMRT01000001">
    <property type="protein sequence ID" value="TDG00680.1"/>
    <property type="molecule type" value="Genomic_DNA"/>
</dbReference>
<proteinExistence type="predicted"/>
<keyword evidence="4" id="KW-0812">Transmembrane</keyword>